<proteinExistence type="predicted"/>
<reference evidence="1 2" key="1">
    <citation type="journal article" date="2021" name="bioRxiv">
        <title>The Gossypium anomalum genome as a resource for cotton improvement and evolutionary analysis of hybrid incompatibility.</title>
        <authorList>
            <person name="Grover C.E."/>
            <person name="Yuan D."/>
            <person name="Arick M.A."/>
            <person name="Miller E.R."/>
            <person name="Hu G."/>
            <person name="Peterson D.G."/>
            <person name="Wendel J.F."/>
            <person name="Udall J.A."/>
        </authorList>
    </citation>
    <scope>NUCLEOTIDE SEQUENCE [LARGE SCALE GENOMIC DNA]</scope>
    <source>
        <strain evidence="1">JFW-Udall</strain>
        <tissue evidence="1">Leaf</tissue>
    </source>
</reference>
<keyword evidence="2" id="KW-1185">Reference proteome</keyword>
<accession>A0A8J6D0X6</accession>
<gene>
    <name evidence="1" type="ORF">CXB51_014069</name>
</gene>
<sequence length="58" mass="7115">MFLFELHPVLFTLQPNKRTDYNRTKDVEQKTPSFLHNRKWWVLTFTADHVLQVTYCFL</sequence>
<comment type="caution">
    <text evidence="1">The sequence shown here is derived from an EMBL/GenBank/DDBJ whole genome shotgun (WGS) entry which is preliminary data.</text>
</comment>
<dbReference type="AlphaFoldDB" id="A0A8J6D0X6"/>
<name>A0A8J6D0X6_9ROSI</name>
<dbReference type="EMBL" id="JAHUZN010000006">
    <property type="protein sequence ID" value="KAG8490851.1"/>
    <property type="molecule type" value="Genomic_DNA"/>
</dbReference>
<evidence type="ECO:0000313" key="1">
    <source>
        <dbReference type="EMBL" id="KAG8490851.1"/>
    </source>
</evidence>
<protein>
    <submittedName>
        <fullName evidence="1">Uncharacterized protein</fullName>
    </submittedName>
</protein>
<organism evidence="1 2">
    <name type="scientific">Gossypium anomalum</name>
    <dbReference type="NCBI Taxonomy" id="47600"/>
    <lineage>
        <taxon>Eukaryota</taxon>
        <taxon>Viridiplantae</taxon>
        <taxon>Streptophyta</taxon>
        <taxon>Embryophyta</taxon>
        <taxon>Tracheophyta</taxon>
        <taxon>Spermatophyta</taxon>
        <taxon>Magnoliopsida</taxon>
        <taxon>eudicotyledons</taxon>
        <taxon>Gunneridae</taxon>
        <taxon>Pentapetalae</taxon>
        <taxon>rosids</taxon>
        <taxon>malvids</taxon>
        <taxon>Malvales</taxon>
        <taxon>Malvaceae</taxon>
        <taxon>Malvoideae</taxon>
        <taxon>Gossypium</taxon>
    </lineage>
</organism>
<evidence type="ECO:0000313" key="2">
    <source>
        <dbReference type="Proteomes" id="UP000701853"/>
    </source>
</evidence>
<dbReference type="Proteomes" id="UP000701853">
    <property type="component" value="Chromosome 6"/>
</dbReference>